<protein>
    <submittedName>
        <fullName evidence="1">Uncharacterized protein</fullName>
    </submittedName>
</protein>
<sequence length="110" mass="13037">MEKTYKNKKEGTNPNIFKQKDLREMFKPVELEGEEYIVETDTVKVFTSLYLKSSYISDETFYLPEMTVNYLIESGKLIGEEKDYWQGHTFKLEYLDSKYLTSSEFSKIVV</sequence>
<proteinExistence type="predicted"/>
<dbReference type="EMBL" id="BARW01000392">
    <property type="protein sequence ID" value="GAI63848.1"/>
    <property type="molecule type" value="Genomic_DNA"/>
</dbReference>
<name>X1Q6J0_9ZZZZ</name>
<reference evidence="1" key="1">
    <citation type="journal article" date="2014" name="Front. Microbiol.">
        <title>High frequency of phylogenetically diverse reductive dehalogenase-homologous genes in deep subseafloor sedimentary metagenomes.</title>
        <authorList>
            <person name="Kawai M."/>
            <person name="Futagami T."/>
            <person name="Toyoda A."/>
            <person name="Takaki Y."/>
            <person name="Nishi S."/>
            <person name="Hori S."/>
            <person name="Arai W."/>
            <person name="Tsubouchi T."/>
            <person name="Morono Y."/>
            <person name="Uchiyama I."/>
            <person name="Ito T."/>
            <person name="Fujiyama A."/>
            <person name="Inagaki F."/>
            <person name="Takami H."/>
        </authorList>
    </citation>
    <scope>NUCLEOTIDE SEQUENCE</scope>
    <source>
        <strain evidence="1">Expedition CK06-06</strain>
    </source>
</reference>
<evidence type="ECO:0000313" key="1">
    <source>
        <dbReference type="EMBL" id="GAI63848.1"/>
    </source>
</evidence>
<organism evidence="1">
    <name type="scientific">marine sediment metagenome</name>
    <dbReference type="NCBI Taxonomy" id="412755"/>
    <lineage>
        <taxon>unclassified sequences</taxon>
        <taxon>metagenomes</taxon>
        <taxon>ecological metagenomes</taxon>
    </lineage>
</organism>
<comment type="caution">
    <text evidence="1">The sequence shown here is derived from an EMBL/GenBank/DDBJ whole genome shotgun (WGS) entry which is preliminary data.</text>
</comment>
<dbReference type="AlphaFoldDB" id="X1Q6J0"/>
<feature type="non-terminal residue" evidence="1">
    <location>
        <position position="110"/>
    </location>
</feature>
<gene>
    <name evidence="1" type="ORF">S12H4_01824</name>
</gene>
<accession>X1Q6J0</accession>